<protein>
    <submittedName>
        <fullName evidence="1">Uncharacterized protein</fullName>
    </submittedName>
</protein>
<evidence type="ECO:0000313" key="2">
    <source>
        <dbReference type="Proteomes" id="UP000822688"/>
    </source>
</evidence>
<evidence type="ECO:0000313" key="1">
    <source>
        <dbReference type="EMBL" id="KAG0579292.1"/>
    </source>
</evidence>
<reference evidence="1" key="1">
    <citation type="submission" date="2020-06" db="EMBL/GenBank/DDBJ databases">
        <title>WGS assembly of Ceratodon purpureus strain R40.</title>
        <authorList>
            <person name="Carey S.B."/>
            <person name="Jenkins J."/>
            <person name="Shu S."/>
            <person name="Lovell J.T."/>
            <person name="Sreedasyam A."/>
            <person name="Maumus F."/>
            <person name="Tiley G.P."/>
            <person name="Fernandez-Pozo N."/>
            <person name="Barry K."/>
            <person name="Chen C."/>
            <person name="Wang M."/>
            <person name="Lipzen A."/>
            <person name="Daum C."/>
            <person name="Saski C.A."/>
            <person name="Payton A.C."/>
            <person name="Mcbreen J.C."/>
            <person name="Conrad R.E."/>
            <person name="Kollar L.M."/>
            <person name="Olsson S."/>
            <person name="Huttunen S."/>
            <person name="Landis J.B."/>
            <person name="Wickett N.J."/>
            <person name="Johnson M.G."/>
            <person name="Rensing S.A."/>
            <person name="Grimwood J."/>
            <person name="Schmutz J."/>
            <person name="Mcdaniel S.F."/>
        </authorList>
    </citation>
    <scope>NUCLEOTIDE SEQUENCE</scope>
    <source>
        <strain evidence="1">R40</strain>
    </source>
</reference>
<comment type="caution">
    <text evidence="1">The sequence shown here is derived from an EMBL/GenBank/DDBJ whole genome shotgun (WGS) entry which is preliminary data.</text>
</comment>
<dbReference type="EMBL" id="CM026424">
    <property type="protein sequence ID" value="KAG0579292.1"/>
    <property type="molecule type" value="Genomic_DNA"/>
</dbReference>
<dbReference type="AlphaFoldDB" id="A0A8T0I730"/>
<gene>
    <name evidence="1" type="ORF">KC19_4G088400</name>
</gene>
<keyword evidence="2" id="KW-1185">Reference proteome</keyword>
<dbReference type="Proteomes" id="UP000822688">
    <property type="component" value="Chromosome 4"/>
</dbReference>
<accession>A0A8T0I730</accession>
<name>A0A8T0I730_CERPU</name>
<organism evidence="1 2">
    <name type="scientific">Ceratodon purpureus</name>
    <name type="common">Fire moss</name>
    <name type="synonym">Dicranum purpureum</name>
    <dbReference type="NCBI Taxonomy" id="3225"/>
    <lineage>
        <taxon>Eukaryota</taxon>
        <taxon>Viridiplantae</taxon>
        <taxon>Streptophyta</taxon>
        <taxon>Embryophyta</taxon>
        <taxon>Bryophyta</taxon>
        <taxon>Bryophytina</taxon>
        <taxon>Bryopsida</taxon>
        <taxon>Dicranidae</taxon>
        <taxon>Pseudoditrichales</taxon>
        <taxon>Ditrichaceae</taxon>
        <taxon>Ceratodon</taxon>
    </lineage>
</organism>
<proteinExistence type="predicted"/>
<sequence length="148" mass="16970">MSRVATMVPQIHSLFYNHYLRSLGTLCRLDSCYSWLLLFTDLNVVLPSWMARSVDDGGITSRAAGMREEQVDLLVRGFGSNLSWIRYSVDYIILEGGFTWTVTRRITTFRALLLRKWNSKFSSLWKQGMVDLDASITNRRNPGARIGN</sequence>